<evidence type="ECO:0000256" key="4">
    <source>
        <dbReference type="SAM" id="Phobius"/>
    </source>
</evidence>
<dbReference type="PROSITE" id="PS51755">
    <property type="entry name" value="OMPR_PHOB"/>
    <property type="match status" value="1"/>
</dbReference>
<dbReference type="PANTHER" id="PTHR12558">
    <property type="entry name" value="CELL DIVISION CYCLE 16,23,27"/>
    <property type="match status" value="1"/>
</dbReference>
<accession>A0ABS3E3C1</accession>
<dbReference type="InterPro" id="IPR011990">
    <property type="entry name" value="TPR-like_helical_dom_sf"/>
</dbReference>
<dbReference type="InterPro" id="IPR036388">
    <property type="entry name" value="WH-like_DNA-bd_sf"/>
</dbReference>
<keyword evidence="4" id="KW-0472">Membrane</keyword>
<dbReference type="Pfam" id="PF00486">
    <property type="entry name" value="Trans_reg_C"/>
    <property type="match status" value="1"/>
</dbReference>
<reference evidence="6 7" key="1">
    <citation type="submission" date="2020-12" db="EMBL/GenBank/DDBJ databases">
        <title>Oil enriched cultivation method for isolating marine PHA-producing bacteria.</title>
        <authorList>
            <person name="Zheng W."/>
            <person name="Yu S."/>
            <person name="Huang Y."/>
        </authorList>
    </citation>
    <scope>NUCLEOTIDE SEQUENCE [LARGE SCALE GENOMIC DNA]</scope>
    <source>
        <strain evidence="6 7">SN0-2</strain>
    </source>
</reference>
<keyword evidence="4" id="KW-0812">Transmembrane</keyword>
<dbReference type="CDD" id="cd00383">
    <property type="entry name" value="trans_reg_C"/>
    <property type="match status" value="1"/>
</dbReference>
<organism evidence="6 7">
    <name type="scientific">Microbulbifer salipaludis</name>
    <dbReference type="NCBI Taxonomy" id="187980"/>
    <lineage>
        <taxon>Bacteria</taxon>
        <taxon>Pseudomonadati</taxon>
        <taxon>Pseudomonadota</taxon>
        <taxon>Gammaproteobacteria</taxon>
        <taxon>Cellvibrionales</taxon>
        <taxon>Microbulbiferaceae</taxon>
        <taxon>Microbulbifer</taxon>
    </lineage>
</organism>
<dbReference type="Pfam" id="PF13432">
    <property type="entry name" value="TPR_16"/>
    <property type="match status" value="2"/>
</dbReference>
<dbReference type="Pfam" id="PF13181">
    <property type="entry name" value="TPR_8"/>
    <property type="match status" value="1"/>
</dbReference>
<keyword evidence="2" id="KW-0802">TPR repeat</keyword>
<comment type="caution">
    <text evidence="6">The sequence shown here is derived from an EMBL/GenBank/DDBJ whole genome shotgun (WGS) entry which is preliminary data.</text>
</comment>
<evidence type="ECO:0000256" key="3">
    <source>
        <dbReference type="PROSITE-ProRule" id="PRU01091"/>
    </source>
</evidence>
<name>A0ABS3E3C1_9GAMM</name>
<feature type="domain" description="OmpR/PhoB-type" evidence="5">
    <location>
        <begin position="6"/>
        <end position="102"/>
    </location>
</feature>
<evidence type="ECO:0000259" key="5">
    <source>
        <dbReference type="PROSITE" id="PS51755"/>
    </source>
</evidence>
<dbReference type="Proteomes" id="UP000664293">
    <property type="component" value="Unassembled WGS sequence"/>
</dbReference>
<sequence length="515" mass="57474">MRYKNGNKLQIGDLKVDFGKWQAECGGRPVRLTNQSMQVLRVLVDAWPDTVTQQALIDAIWPGKVVTDQSVKQAVKRLRESLDPSSAITIKSVRGRGYRLDCEPVVVSQETRWSRLRVAAGVIAVALAVLGAWQFAQWKPAGSGHAESLTSSAEAYRLYLSGIDYYQRYREADARIAVAQFEKAIALDPEFAGAWAALSDAQAMLGEVDSAIASAQTAIAMAPGEASGHKALGHAYSMKGWFRRAIEVYAQTLELDPNNLAAISNTAFHWQELGQFGRAMQWNLRALRLDANNAIVYLHVAETFKGLGMSEQAREWYAKARNLRPDYPLLYHSLAYFLLRNGDIAGANETITAALELAPEHPDIVTAAGDIALYRGDYDQALMFYRRAVPLEPADKPAHYALLRTGQILQMQGHQQSAQEALKQARDIAEKLIAKGDEWPGNYVDIATCYAIEKDYMLAHGWLLRAQQAGWVDYQQVLQDPAFAEALSLPEYIRLQQELEDQVAHMRARVRQHMM</sequence>
<keyword evidence="1 3" id="KW-0238">DNA-binding</keyword>
<evidence type="ECO:0000313" key="7">
    <source>
        <dbReference type="Proteomes" id="UP000664293"/>
    </source>
</evidence>
<feature type="transmembrane region" description="Helical" evidence="4">
    <location>
        <begin position="118"/>
        <end position="136"/>
    </location>
</feature>
<dbReference type="PROSITE" id="PS50005">
    <property type="entry name" value="TPR"/>
    <property type="match status" value="2"/>
</dbReference>
<dbReference type="Gene3D" id="1.25.40.10">
    <property type="entry name" value="Tetratricopeptide repeat domain"/>
    <property type="match status" value="2"/>
</dbReference>
<feature type="repeat" description="TPR" evidence="2">
    <location>
        <begin position="226"/>
        <end position="259"/>
    </location>
</feature>
<keyword evidence="4" id="KW-1133">Transmembrane helix</keyword>
<protein>
    <submittedName>
        <fullName evidence="6">Winged helix-turn-helix domain-containing protein</fullName>
    </submittedName>
</protein>
<dbReference type="SMART" id="SM00862">
    <property type="entry name" value="Trans_reg_C"/>
    <property type="match status" value="1"/>
</dbReference>
<dbReference type="InterPro" id="IPR001867">
    <property type="entry name" value="OmpR/PhoB-type_DNA-bd"/>
</dbReference>
<dbReference type="SMART" id="SM00028">
    <property type="entry name" value="TPR"/>
    <property type="match status" value="7"/>
</dbReference>
<feature type="repeat" description="TPR" evidence="2">
    <location>
        <begin position="362"/>
        <end position="395"/>
    </location>
</feature>
<proteinExistence type="predicted"/>
<dbReference type="Gene3D" id="1.10.10.10">
    <property type="entry name" value="Winged helix-like DNA-binding domain superfamily/Winged helix DNA-binding domain"/>
    <property type="match status" value="1"/>
</dbReference>
<dbReference type="InterPro" id="IPR016032">
    <property type="entry name" value="Sig_transdc_resp-reg_C-effctor"/>
</dbReference>
<dbReference type="InterPro" id="IPR019734">
    <property type="entry name" value="TPR_rpt"/>
</dbReference>
<dbReference type="RefSeq" id="WP_206998886.1">
    <property type="nucleotide sequence ID" value="NZ_JAEKJR010000001.1"/>
</dbReference>
<dbReference type="SUPFAM" id="SSF48452">
    <property type="entry name" value="TPR-like"/>
    <property type="match status" value="1"/>
</dbReference>
<dbReference type="EMBL" id="JAEKJR010000001">
    <property type="protein sequence ID" value="MBN8429802.1"/>
    <property type="molecule type" value="Genomic_DNA"/>
</dbReference>
<dbReference type="PANTHER" id="PTHR12558:SF33">
    <property type="entry name" value="BLL7664 PROTEIN"/>
    <property type="match status" value="1"/>
</dbReference>
<feature type="DNA-binding region" description="OmpR/PhoB-type" evidence="3">
    <location>
        <begin position="6"/>
        <end position="102"/>
    </location>
</feature>
<evidence type="ECO:0000256" key="1">
    <source>
        <dbReference type="ARBA" id="ARBA00023125"/>
    </source>
</evidence>
<gene>
    <name evidence="6" type="ORF">JF535_02940</name>
</gene>
<evidence type="ECO:0000256" key="2">
    <source>
        <dbReference type="PROSITE-ProRule" id="PRU00339"/>
    </source>
</evidence>
<dbReference type="SUPFAM" id="SSF46894">
    <property type="entry name" value="C-terminal effector domain of the bipartite response regulators"/>
    <property type="match status" value="1"/>
</dbReference>
<keyword evidence="7" id="KW-1185">Reference proteome</keyword>
<evidence type="ECO:0000313" key="6">
    <source>
        <dbReference type="EMBL" id="MBN8429802.1"/>
    </source>
</evidence>